<sequence>MSRPAQTLGRRSIYLLPTREGLWFGATVFVLLLAAVNYGNGLAYAVTFLLAAFATLSSAQGQRNLLGLVVHEGLPRPAFAGSPVAFRVILVNPTDSPRLGVTITGHPGPPITVDLAAREQRATEVPWPTTQRGAVPAPTLRVSSRYPFGLLRVFSRRIALEDAAIVYPRPAPFAPLPPGCAGDDHDLDAAILHGGGGGDFTGLADYRPGENPRHIHWKALAAGKGVLVKRFAGLAEREIQLSLDAGPDLEEGLQRLCRQCLDAEKGGYRYGLALDPVRIPPGAGTAHLEYCLTSLALYDGTRR</sequence>
<reference evidence="2 3" key="1">
    <citation type="submission" date="2018-02" db="EMBL/GenBank/DDBJ databases">
        <title>Insights into the biology of acidophilic members of the Acidiferrobacteraceae family derived from comparative genomic analyses.</title>
        <authorList>
            <person name="Issotta F."/>
            <person name="Thyssen C."/>
            <person name="Mena C."/>
            <person name="Moya A."/>
            <person name="Bellenberg S."/>
            <person name="Sproer C."/>
            <person name="Covarrubias P.C."/>
            <person name="Sand W."/>
            <person name="Quatrini R."/>
            <person name="Vera M."/>
        </authorList>
    </citation>
    <scope>NUCLEOTIDE SEQUENCE [LARGE SCALE GENOMIC DNA]</scope>
    <source>
        <strain evidence="3">m-1</strain>
    </source>
</reference>
<dbReference type="PANTHER" id="PTHR34351:SF1">
    <property type="entry name" value="SLR1927 PROTEIN"/>
    <property type="match status" value="1"/>
</dbReference>
<evidence type="ECO:0000256" key="1">
    <source>
        <dbReference type="SAM" id="Phobius"/>
    </source>
</evidence>
<proteinExistence type="predicted"/>
<name>A0A368HFE1_9GAMM</name>
<dbReference type="PANTHER" id="PTHR34351">
    <property type="entry name" value="SLR1927 PROTEIN-RELATED"/>
    <property type="match status" value="1"/>
</dbReference>
<keyword evidence="1" id="KW-0812">Transmembrane</keyword>
<dbReference type="OrthoDB" id="5298497at2"/>
<keyword evidence="3" id="KW-1185">Reference proteome</keyword>
<organism evidence="2 3">
    <name type="scientific">Acidiferrobacter thiooxydans</name>
    <dbReference type="NCBI Taxonomy" id="163359"/>
    <lineage>
        <taxon>Bacteria</taxon>
        <taxon>Pseudomonadati</taxon>
        <taxon>Pseudomonadota</taxon>
        <taxon>Gammaproteobacteria</taxon>
        <taxon>Acidiferrobacterales</taxon>
        <taxon>Acidiferrobacteraceae</taxon>
        <taxon>Acidiferrobacter</taxon>
    </lineage>
</organism>
<dbReference type="RefSeq" id="WP_114283443.1">
    <property type="nucleotide sequence ID" value="NZ_PSYR01000002.1"/>
</dbReference>
<accession>A0A368HFE1</accession>
<keyword evidence="1" id="KW-1133">Transmembrane helix</keyword>
<evidence type="ECO:0000313" key="3">
    <source>
        <dbReference type="Proteomes" id="UP000253250"/>
    </source>
</evidence>
<gene>
    <name evidence="2" type="ORF">C4900_15475</name>
</gene>
<evidence type="ECO:0000313" key="2">
    <source>
        <dbReference type="EMBL" id="RCN57108.1"/>
    </source>
</evidence>
<dbReference type="Proteomes" id="UP000253250">
    <property type="component" value="Unassembled WGS sequence"/>
</dbReference>
<dbReference type="EMBL" id="PSYR01000002">
    <property type="protein sequence ID" value="RCN57108.1"/>
    <property type="molecule type" value="Genomic_DNA"/>
</dbReference>
<comment type="caution">
    <text evidence="2">The sequence shown here is derived from an EMBL/GenBank/DDBJ whole genome shotgun (WGS) entry which is preliminary data.</text>
</comment>
<keyword evidence="1" id="KW-0472">Membrane</keyword>
<feature type="transmembrane region" description="Helical" evidence="1">
    <location>
        <begin position="21"/>
        <end position="36"/>
    </location>
</feature>
<dbReference type="AlphaFoldDB" id="A0A368HFE1"/>
<protein>
    <submittedName>
        <fullName evidence="2">DUF58 domain-containing protein</fullName>
    </submittedName>
</protein>